<gene>
    <name evidence="2" type="ORF">UFOPK3381_01167</name>
</gene>
<keyword evidence="1" id="KW-0812">Transmembrane</keyword>
<reference evidence="2" key="1">
    <citation type="submission" date="2020-05" db="EMBL/GenBank/DDBJ databases">
        <authorList>
            <person name="Chiriac C."/>
            <person name="Salcher M."/>
            <person name="Ghai R."/>
            <person name="Kavagutti S V."/>
        </authorList>
    </citation>
    <scope>NUCLEOTIDE SEQUENCE</scope>
</reference>
<sequence length="213" mass="23394">MHLAPLGTGRTDAYLHPALAILLVIGGLELCAIARSYDPQRAIFTVACFALVVSLTGVDRLLHREPYAGGNFQAVLQEATDTLQHGGTVLVEGSARWPWAFYGARQLSLQFSDQYNTGFAPVTTDPHVVLMPGSIIEGGYNANVTIRHLAKAPYVLYIQSDDWPSMGYPLHAAALGSCYKPSAKGFIHIPGYYIQHWTRYCTYQPGLDLDRQP</sequence>
<organism evidence="2">
    <name type="scientific">freshwater metagenome</name>
    <dbReference type="NCBI Taxonomy" id="449393"/>
    <lineage>
        <taxon>unclassified sequences</taxon>
        <taxon>metagenomes</taxon>
        <taxon>ecological metagenomes</taxon>
    </lineage>
</organism>
<feature type="transmembrane region" description="Helical" evidence="1">
    <location>
        <begin position="41"/>
        <end position="58"/>
    </location>
</feature>
<evidence type="ECO:0000313" key="2">
    <source>
        <dbReference type="EMBL" id="CAB4877762.1"/>
    </source>
</evidence>
<name>A0A6J7E3U7_9ZZZZ</name>
<feature type="transmembrane region" description="Helical" evidence="1">
    <location>
        <begin position="14"/>
        <end position="34"/>
    </location>
</feature>
<keyword evidence="1" id="KW-0472">Membrane</keyword>
<protein>
    <submittedName>
        <fullName evidence="2">Unannotated protein</fullName>
    </submittedName>
</protein>
<keyword evidence="1" id="KW-1133">Transmembrane helix</keyword>
<proteinExistence type="predicted"/>
<accession>A0A6J7E3U7</accession>
<dbReference type="EMBL" id="CAFBLN010000070">
    <property type="protein sequence ID" value="CAB4877762.1"/>
    <property type="molecule type" value="Genomic_DNA"/>
</dbReference>
<evidence type="ECO:0000256" key="1">
    <source>
        <dbReference type="SAM" id="Phobius"/>
    </source>
</evidence>
<dbReference type="AlphaFoldDB" id="A0A6J7E3U7"/>